<dbReference type="Proteomes" id="UP000199323">
    <property type="component" value="Unassembled WGS sequence"/>
</dbReference>
<gene>
    <name evidence="3" type="ORF">SAMN05216251_11266</name>
</gene>
<evidence type="ECO:0000259" key="2">
    <source>
        <dbReference type="PROSITE" id="PS50943"/>
    </source>
</evidence>
<dbReference type="SUPFAM" id="SSF47413">
    <property type="entry name" value="lambda repressor-like DNA-binding domains"/>
    <property type="match status" value="1"/>
</dbReference>
<feature type="domain" description="HTH cro/C1-type" evidence="2">
    <location>
        <begin position="22"/>
        <end position="76"/>
    </location>
</feature>
<dbReference type="SMART" id="SM00530">
    <property type="entry name" value="HTH_XRE"/>
    <property type="match status" value="1"/>
</dbReference>
<dbReference type="AlphaFoldDB" id="A0A1I2HZ21"/>
<reference evidence="3 4" key="1">
    <citation type="submission" date="2016-10" db="EMBL/GenBank/DDBJ databases">
        <authorList>
            <person name="de Groot N.N."/>
        </authorList>
    </citation>
    <scope>NUCLEOTIDE SEQUENCE [LARGE SCALE GENOMIC DNA]</scope>
    <source>
        <strain evidence="3 4">CGMCC 4.3510</strain>
    </source>
</reference>
<dbReference type="InterPro" id="IPR010982">
    <property type="entry name" value="Lambda_DNA-bd_dom_sf"/>
</dbReference>
<proteinExistence type="predicted"/>
<dbReference type="CDD" id="cd00093">
    <property type="entry name" value="HTH_XRE"/>
    <property type="match status" value="1"/>
</dbReference>
<protein>
    <submittedName>
        <fullName evidence="3">Helix-turn-helix domain-containing protein</fullName>
    </submittedName>
</protein>
<evidence type="ECO:0000256" key="1">
    <source>
        <dbReference type="SAM" id="MobiDB-lite"/>
    </source>
</evidence>
<name>A0A1I2HZ21_9ACTN</name>
<feature type="region of interest" description="Disordered" evidence="1">
    <location>
        <begin position="103"/>
        <end position="134"/>
    </location>
</feature>
<accession>A0A1I2HZ21</accession>
<dbReference type="RefSeq" id="WP_093715121.1">
    <property type="nucleotide sequence ID" value="NZ_FONG01000012.1"/>
</dbReference>
<evidence type="ECO:0000313" key="4">
    <source>
        <dbReference type="Proteomes" id="UP000199323"/>
    </source>
</evidence>
<dbReference type="GO" id="GO:0003677">
    <property type="term" value="F:DNA binding"/>
    <property type="evidence" value="ECO:0007669"/>
    <property type="project" value="InterPro"/>
</dbReference>
<dbReference type="PROSITE" id="PS50943">
    <property type="entry name" value="HTH_CROC1"/>
    <property type="match status" value="1"/>
</dbReference>
<keyword evidence="4" id="KW-1185">Reference proteome</keyword>
<organism evidence="3 4">
    <name type="scientific">Actinacidiphila alni</name>
    <dbReference type="NCBI Taxonomy" id="380248"/>
    <lineage>
        <taxon>Bacteria</taxon>
        <taxon>Bacillati</taxon>
        <taxon>Actinomycetota</taxon>
        <taxon>Actinomycetes</taxon>
        <taxon>Kitasatosporales</taxon>
        <taxon>Streptomycetaceae</taxon>
        <taxon>Actinacidiphila</taxon>
    </lineage>
</organism>
<dbReference type="Gene3D" id="1.10.260.40">
    <property type="entry name" value="lambda repressor-like DNA-binding domains"/>
    <property type="match status" value="1"/>
</dbReference>
<sequence>MARPERPLEPDGTPLIDFALRLRDLRASRGLTYTQLAARSNYSVSTLQEACAGRRLPTLDVAIAFATACGADVEEWRAHWLHAHRAVAEAADTGRVAPTVAEATDLGQPSGPPGPPAVRDAAQEGDTVPPGTAVSAESRWRLRTRLLALASCGLAALATTAALLYSGHKSPSVDFASATVQNKVAFGASGFSEDTTPVYLSSRTVSRCAARGCEVAGTEMWSGAKVVVSCWRTGEKLTNEDVTSAGIERNPYAFSSDRWYSVLWKDGRHGYLSQVYVDADSRGTLGLRRCT</sequence>
<dbReference type="EMBL" id="FONG01000012">
    <property type="protein sequence ID" value="SFF35264.1"/>
    <property type="molecule type" value="Genomic_DNA"/>
</dbReference>
<dbReference type="InterPro" id="IPR001387">
    <property type="entry name" value="Cro/C1-type_HTH"/>
</dbReference>
<dbReference type="OrthoDB" id="3688891at2"/>
<dbReference type="STRING" id="380248.SAMN05216251_11266"/>
<dbReference type="Pfam" id="PF13560">
    <property type="entry name" value="HTH_31"/>
    <property type="match status" value="1"/>
</dbReference>
<evidence type="ECO:0000313" key="3">
    <source>
        <dbReference type="EMBL" id="SFF35264.1"/>
    </source>
</evidence>